<dbReference type="PANTHER" id="PTHR46116:SF41">
    <property type="entry name" value="UBIQUITIN-CONJUGATING ENZYME E2 25-RELATED"/>
    <property type="match status" value="1"/>
</dbReference>
<reference evidence="4" key="1">
    <citation type="submission" date="2019-12" db="EMBL/GenBank/DDBJ databases">
        <title>Genome sequencing and annotation of Brassica cretica.</title>
        <authorList>
            <person name="Studholme D.J."/>
            <person name="Sarris P.F."/>
        </authorList>
    </citation>
    <scope>NUCLEOTIDE SEQUENCE</scope>
    <source>
        <strain evidence="4">PFS-001/15</strain>
        <tissue evidence="4">Leaf</tissue>
    </source>
</reference>
<comment type="caution">
    <text evidence="4">The sequence shown here is derived from an EMBL/GenBank/DDBJ whole genome shotgun (WGS) entry which is preliminary data.</text>
</comment>
<feature type="compositionally biased region" description="Acidic residues" evidence="3">
    <location>
        <begin position="103"/>
        <end position="137"/>
    </location>
</feature>
<dbReference type="AlphaFoldDB" id="A0A8S9HQD7"/>
<dbReference type="Gene3D" id="3.10.110.10">
    <property type="entry name" value="Ubiquitin Conjugating Enzyme"/>
    <property type="match status" value="1"/>
</dbReference>
<accession>A0A8S9HQD7</accession>
<feature type="region of interest" description="Disordered" evidence="3">
    <location>
        <begin position="83"/>
        <end position="145"/>
    </location>
</feature>
<evidence type="ECO:0000313" key="4">
    <source>
        <dbReference type="EMBL" id="KAF2557368.1"/>
    </source>
</evidence>
<sequence>MASASSSAARLLIRDGKSVASLLFRGRAANLTENTGPAIRSLLLLNQTVVPSQYPVFSETFSVMQPGLGSCFIQEEVVSERRGKMEAGQGKRVVNNEGSSSSSEEETDFDEEEFDDIDMDDDVEFDDTDEEEDDDEEVVKKKNSCQNRDKGLGTWSGVQTEKWIPNESTMLQVLVSIQGLILNQKPFFNEPGYERMAGSLSGECQSNAYSEKIFLLSLKTMVYNMRRPPKVNNKN</sequence>
<keyword evidence="1" id="KW-0808">Transferase</keyword>
<evidence type="ECO:0000313" key="5">
    <source>
        <dbReference type="Proteomes" id="UP000712281"/>
    </source>
</evidence>
<dbReference type="Proteomes" id="UP000712281">
    <property type="component" value="Unassembled WGS sequence"/>
</dbReference>
<keyword evidence="2" id="KW-0833">Ubl conjugation pathway</keyword>
<dbReference type="PANTHER" id="PTHR46116">
    <property type="entry name" value="(E3-INDEPENDENT) E2 UBIQUITIN-CONJUGATING ENZYME"/>
    <property type="match status" value="1"/>
</dbReference>
<evidence type="ECO:0000256" key="3">
    <source>
        <dbReference type="SAM" id="MobiDB-lite"/>
    </source>
</evidence>
<organism evidence="4 5">
    <name type="scientific">Brassica cretica</name>
    <name type="common">Mustard</name>
    <dbReference type="NCBI Taxonomy" id="69181"/>
    <lineage>
        <taxon>Eukaryota</taxon>
        <taxon>Viridiplantae</taxon>
        <taxon>Streptophyta</taxon>
        <taxon>Embryophyta</taxon>
        <taxon>Tracheophyta</taxon>
        <taxon>Spermatophyta</taxon>
        <taxon>Magnoliopsida</taxon>
        <taxon>eudicotyledons</taxon>
        <taxon>Gunneridae</taxon>
        <taxon>Pentapetalae</taxon>
        <taxon>rosids</taxon>
        <taxon>malvids</taxon>
        <taxon>Brassicales</taxon>
        <taxon>Brassicaceae</taxon>
        <taxon>Brassiceae</taxon>
        <taxon>Brassica</taxon>
    </lineage>
</organism>
<dbReference type="EMBL" id="QGKW02001940">
    <property type="protein sequence ID" value="KAF2557368.1"/>
    <property type="molecule type" value="Genomic_DNA"/>
</dbReference>
<dbReference type="SUPFAM" id="SSF54495">
    <property type="entry name" value="UBC-like"/>
    <property type="match status" value="1"/>
</dbReference>
<dbReference type="GO" id="GO:0061631">
    <property type="term" value="F:ubiquitin conjugating enzyme activity"/>
    <property type="evidence" value="ECO:0007669"/>
    <property type="project" value="TreeGrafter"/>
</dbReference>
<protein>
    <submittedName>
        <fullName evidence="4">Uncharacterized protein</fullName>
    </submittedName>
</protein>
<evidence type="ECO:0000256" key="1">
    <source>
        <dbReference type="ARBA" id="ARBA00022679"/>
    </source>
</evidence>
<gene>
    <name evidence="4" type="ORF">F2Q68_00017680</name>
</gene>
<dbReference type="InterPro" id="IPR016135">
    <property type="entry name" value="UBQ-conjugating_enzyme/RWD"/>
</dbReference>
<proteinExistence type="predicted"/>
<evidence type="ECO:0000256" key="2">
    <source>
        <dbReference type="ARBA" id="ARBA00022786"/>
    </source>
</evidence>
<name>A0A8S9HQD7_BRACR</name>